<dbReference type="InterPro" id="IPR027417">
    <property type="entry name" value="P-loop_NTPase"/>
</dbReference>
<accession>A0ABM4BLY8</accession>
<keyword evidence="1" id="KW-0547">Nucleotide-binding</keyword>
<dbReference type="InterPro" id="IPR013641">
    <property type="entry name" value="KTI12/PSTK"/>
</dbReference>
<dbReference type="SUPFAM" id="SSF52540">
    <property type="entry name" value="P-loop containing nucleoside triphosphate hydrolases"/>
    <property type="match status" value="1"/>
</dbReference>
<proteinExistence type="inferred from homology"/>
<evidence type="ECO:0000256" key="1">
    <source>
        <dbReference type="ARBA" id="ARBA00022741"/>
    </source>
</evidence>
<evidence type="ECO:0000256" key="2">
    <source>
        <dbReference type="ARBA" id="ARBA00022840"/>
    </source>
</evidence>
<dbReference type="RefSeq" id="XP_065650091.1">
    <property type="nucleotide sequence ID" value="XM_065794019.1"/>
</dbReference>
<dbReference type="PANTHER" id="PTHR12435">
    <property type="match status" value="1"/>
</dbReference>
<evidence type="ECO:0000256" key="4">
    <source>
        <dbReference type="ARBA" id="ARBA00026170"/>
    </source>
</evidence>
<dbReference type="Pfam" id="PF08433">
    <property type="entry name" value="KTI12"/>
    <property type="match status" value="1"/>
</dbReference>
<name>A0ABM4BLY8_HYDVU</name>
<keyword evidence="2" id="KW-0067">ATP-binding</keyword>
<sequence>MPLVLICGFPCSGKTKIAHEIKEYMENEQKKKVIVVSENDLVAEKRNEIYSDFTKEKAIRSALKAKVEQLLTRDCVIILDGLNYIKGFRYELYCIVKSQKTLHAVVQSGYPKDLCRKWNASVSALNQYDENVFHELIQRFEEPDSRNRWDSPLFICSTEIKLQMSEIYNSLFDRVVPPPNQSTISQPKSSGSFMHTLDQTTQNIILEILDIQKTAFIGDSIKLKECDEKVVLMKKYTMSDLRRVKQQFINYTKMHPIEDVAKLRKMFILFINNSVN</sequence>
<evidence type="ECO:0000256" key="3">
    <source>
        <dbReference type="ARBA" id="ARBA00025768"/>
    </source>
</evidence>
<organism evidence="5 6">
    <name type="scientific">Hydra vulgaris</name>
    <name type="common">Hydra</name>
    <name type="synonym">Hydra attenuata</name>
    <dbReference type="NCBI Taxonomy" id="6087"/>
    <lineage>
        <taxon>Eukaryota</taxon>
        <taxon>Metazoa</taxon>
        <taxon>Cnidaria</taxon>
        <taxon>Hydrozoa</taxon>
        <taxon>Hydroidolina</taxon>
        <taxon>Anthoathecata</taxon>
        <taxon>Aplanulata</taxon>
        <taxon>Hydridae</taxon>
        <taxon>Hydra</taxon>
    </lineage>
</organism>
<evidence type="ECO:0000313" key="6">
    <source>
        <dbReference type="RefSeq" id="XP_065650091.1"/>
    </source>
</evidence>
<protein>
    <recommendedName>
        <fullName evidence="4">Protein KTI12 homolog</fullName>
    </recommendedName>
</protein>
<dbReference type="Proteomes" id="UP001652625">
    <property type="component" value="Chromosome 03"/>
</dbReference>
<reference evidence="6" key="1">
    <citation type="submission" date="2025-08" db="UniProtKB">
        <authorList>
            <consortium name="RefSeq"/>
        </authorList>
    </citation>
    <scope>IDENTIFICATION</scope>
</reference>
<keyword evidence="5" id="KW-1185">Reference proteome</keyword>
<dbReference type="Gene3D" id="3.40.50.300">
    <property type="entry name" value="P-loop containing nucleotide triphosphate hydrolases"/>
    <property type="match status" value="1"/>
</dbReference>
<dbReference type="GeneID" id="100203359"/>
<comment type="similarity">
    <text evidence="3">Belongs to the KTI12 family.</text>
</comment>
<evidence type="ECO:0000313" key="5">
    <source>
        <dbReference type="Proteomes" id="UP001652625"/>
    </source>
</evidence>
<gene>
    <name evidence="6" type="primary">LOC100203359</name>
</gene>